<name>A0ABX6P325_9BURK</name>
<accession>A0ABX6P325</accession>
<reference evidence="4 5" key="1">
    <citation type="submission" date="2020-05" db="EMBL/GenBank/DDBJ databases">
        <title>Ramlibacter rhizophilus sp. nov., isolated from rhizosphere soil of national flower Mugunghwa from South Korea.</title>
        <authorList>
            <person name="Zheng-Fei Y."/>
            <person name="Huan T."/>
        </authorList>
    </citation>
    <scope>NUCLEOTIDE SEQUENCE [LARGE SCALE GENOMIC DNA]</scope>
    <source>
        <strain evidence="4 5">H242</strain>
    </source>
</reference>
<feature type="coiled-coil region" evidence="1">
    <location>
        <begin position="391"/>
        <end position="425"/>
    </location>
</feature>
<dbReference type="InterPro" id="IPR014982">
    <property type="entry name" value="GSCFA"/>
</dbReference>
<gene>
    <name evidence="4" type="ORF">HK414_14845</name>
</gene>
<dbReference type="Pfam" id="PF08885">
    <property type="entry name" value="GSCFA"/>
    <property type="match status" value="1"/>
</dbReference>
<evidence type="ECO:0000256" key="1">
    <source>
        <dbReference type="SAM" id="Coils"/>
    </source>
</evidence>
<reference evidence="4 5" key="2">
    <citation type="submission" date="2020-05" db="EMBL/GenBank/DDBJ databases">
        <authorList>
            <person name="Khan S.A."/>
            <person name="Jeon C.O."/>
            <person name="Chun B.H."/>
        </authorList>
    </citation>
    <scope>NUCLEOTIDE SEQUENCE [LARGE SCALE GENOMIC DNA]</scope>
    <source>
        <strain evidence="4 5">H242</strain>
    </source>
</reference>
<protein>
    <recommendedName>
        <fullName evidence="3">GSCFA domain-containing protein</fullName>
    </recommendedName>
</protein>
<dbReference type="Proteomes" id="UP000500826">
    <property type="component" value="Chromosome"/>
</dbReference>
<sequence>MKASGADYMDMEPRPAFIAEAEGKRFGYDTYSCRYGNVYTSSQLLQLAQRRSGSARRWSRSGRRTAASSMPCGLRWTPPATRRRTMCCKCARRTAARWNGCCARSTSSCSRWASPKCGSTVATARPIPRRQAPSSARTIRRSTPSATCATTTSPGTCGLSGNCCAPSTRRRACCSPSRRCRSRPRPATTMCWWRRRAPRPPCAPSPATAEDEKDIFYFPSYELISSHPGRGMFFEPDLRNVNDAGVRMVMGHFFRSFDSTPAEIADNEDLVCEEGELDKFSAGGAARAARAQVAPVASVSASAAATVAVTAAAPDDDEDDDGDVDDEDEDEDGEADRAPQAAPAAAAAVMAAPRVLPPPAPPARTRPVPIATVPAAPAASGAAQRRLVAAARERKEKIVALKSAMHQLKQELAQQRKASADAERAAALANARAERSRDMLSFQLGAVLLESTKSFGSFARLPARLLTLRRDARRRKEQADAAQRR</sequence>
<feature type="region of interest" description="Disordered" evidence="2">
    <location>
        <begin position="128"/>
        <end position="149"/>
    </location>
</feature>
<organism evidence="4 5">
    <name type="scientific">Ramlibacter terrae</name>
    <dbReference type="NCBI Taxonomy" id="2732511"/>
    <lineage>
        <taxon>Bacteria</taxon>
        <taxon>Pseudomonadati</taxon>
        <taxon>Pseudomonadota</taxon>
        <taxon>Betaproteobacteria</taxon>
        <taxon>Burkholderiales</taxon>
        <taxon>Comamonadaceae</taxon>
        <taxon>Ramlibacter</taxon>
    </lineage>
</organism>
<feature type="region of interest" description="Disordered" evidence="2">
    <location>
        <begin position="311"/>
        <end position="350"/>
    </location>
</feature>
<feature type="compositionally biased region" description="Low complexity" evidence="2">
    <location>
        <begin position="338"/>
        <end position="350"/>
    </location>
</feature>
<keyword evidence="5" id="KW-1185">Reference proteome</keyword>
<evidence type="ECO:0000313" key="4">
    <source>
        <dbReference type="EMBL" id="QJW84521.1"/>
    </source>
</evidence>
<evidence type="ECO:0000256" key="2">
    <source>
        <dbReference type="SAM" id="MobiDB-lite"/>
    </source>
</evidence>
<proteinExistence type="predicted"/>
<keyword evidence="1" id="KW-0175">Coiled coil</keyword>
<feature type="compositionally biased region" description="Acidic residues" evidence="2">
    <location>
        <begin position="314"/>
        <end position="334"/>
    </location>
</feature>
<evidence type="ECO:0000259" key="3">
    <source>
        <dbReference type="Pfam" id="PF08885"/>
    </source>
</evidence>
<feature type="domain" description="GSCFA" evidence="3">
    <location>
        <begin position="209"/>
        <end position="253"/>
    </location>
</feature>
<evidence type="ECO:0000313" key="5">
    <source>
        <dbReference type="Proteomes" id="UP000500826"/>
    </source>
</evidence>
<dbReference type="EMBL" id="CP053418">
    <property type="protein sequence ID" value="QJW84521.1"/>
    <property type="molecule type" value="Genomic_DNA"/>
</dbReference>